<protein>
    <submittedName>
        <fullName evidence="5">PD-(D/E)XK nuclease family protein</fullName>
    </submittedName>
</protein>
<dbReference type="RefSeq" id="WP_147362360.1">
    <property type="nucleotide sequence ID" value="NZ_QWEC01000105.1"/>
</dbReference>
<dbReference type="Pfam" id="PF12705">
    <property type="entry name" value="PDDEXK_1"/>
    <property type="match status" value="1"/>
</dbReference>
<name>A0A399NSM6_9MICO</name>
<comment type="caution">
    <text evidence="5">The sequence shown here is derived from an EMBL/GenBank/DDBJ whole genome shotgun (WGS) entry which is preliminary data.</text>
</comment>
<keyword evidence="2" id="KW-0067">ATP-binding</keyword>
<sequence>DATRERGLAAASALARLAAEGVTGADPAEWYGLREPSTTEPVVDLTDPEARVPVSPSRLEAFERSPLNWFIDQASGGSTSTAMGIGTIVHAVMEEASLDPEADLRPPALEERLDERWGELPFESPWVGERERRQAGELIAGVSGYLRDFEARGGRMLAAEGGFELEVGVARLRGKIDRIELTEEGRVVIVDLKTGRHFPTRAEIPAHAQLGSYQLAYVEGSLEQVPAGTPSGGAKLLYVSGGTRGLPYRELPQEPLTREELDGFRARIAEAAEGMAGATFDGTPDLGERDPGSARRYRIHLVRAVSA</sequence>
<dbReference type="InterPro" id="IPR011604">
    <property type="entry name" value="PDDEXK-like_dom_sf"/>
</dbReference>
<gene>
    <name evidence="5" type="ORF">DZF96_08455</name>
</gene>
<dbReference type="Gene3D" id="3.90.320.10">
    <property type="match status" value="1"/>
</dbReference>
<evidence type="ECO:0000313" key="6">
    <source>
        <dbReference type="Proteomes" id="UP000266298"/>
    </source>
</evidence>
<evidence type="ECO:0000259" key="4">
    <source>
        <dbReference type="Pfam" id="PF12705"/>
    </source>
</evidence>
<organism evidence="5 6">
    <name type="scientific">Clavibacter michiganensis</name>
    <dbReference type="NCBI Taxonomy" id="28447"/>
    <lineage>
        <taxon>Bacteria</taxon>
        <taxon>Bacillati</taxon>
        <taxon>Actinomycetota</taxon>
        <taxon>Actinomycetes</taxon>
        <taxon>Micrococcales</taxon>
        <taxon>Microbacteriaceae</taxon>
        <taxon>Clavibacter</taxon>
    </lineage>
</organism>
<evidence type="ECO:0000313" key="5">
    <source>
        <dbReference type="EMBL" id="RII97170.1"/>
    </source>
</evidence>
<dbReference type="GO" id="GO:0006281">
    <property type="term" value="P:DNA repair"/>
    <property type="evidence" value="ECO:0007669"/>
    <property type="project" value="UniProtKB-KW"/>
</dbReference>
<feature type="domain" description="PD-(D/E)XK endonuclease-like" evidence="4">
    <location>
        <begin position="54"/>
        <end position="284"/>
    </location>
</feature>
<dbReference type="AlphaFoldDB" id="A0A399NSM6"/>
<dbReference type="InterPro" id="IPR038726">
    <property type="entry name" value="PDDEXK_AddAB-type"/>
</dbReference>
<keyword evidence="2" id="KW-0347">Helicase</keyword>
<dbReference type="InterPro" id="IPR011335">
    <property type="entry name" value="Restrct_endonuc-II-like"/>
</dbReference>
<dbReference type="GO" id="GO:0004386">
    <property type="term" value="F:helicase activity"/>
    <property type="evidence" value="ECO:0007669"/>
    <property type="project" value="UniProtKB-KW"/>
</dbReference>
<keyword evidence="1" id="KW-0227">DNA damage</keyword>
<dbReference type="Proteomes" id="UP000266298">
    <property type="component" value="Unassembled WGS sequence"/>
</dbReference>
<keyword evidence="3" id="KW-0234">DNA repair</keyword>
<dbReference type="SUPFAM" id="SSF52980">
    <property type="entry name" value="Restriction endonuclease-like"/>
    <property type="match status" value="1"/>
</dbReference>
<reference evidence="5 6" key="1">
    <citation type="submission" date="2018-08" db="EMBL/GenBank/DDBJ databases">
        <title>Genome Sequence of Clavibacter michiganensis Subspecies type strains, and the Atypical Peach-Colored Strains Isolated from Tomato.</title>
        <authorList>
            <person name="Osdaghi E."/>
            <person name="Portier P."/>
            <person name="Briand M."/>
            <person name="Jacques M.-A."/>
        </authorList>
    </citation>
    <scope>NUCLEOTIDE SEQUENCE [LARGE SCALE GENOMIC DNA]</scope>
    <source>
        <strain evidence="5 6">CFBP 7493</strain>
    </source>
</reference>
<dbReference type="EMBL" id="QWEC01000105">
    <property type="protein sequence ID" value="RII97170.1"/>
    <property type="molecule type" value="Genomic_DNA"/>
</dbReference>
<feature type="non-terminal residue" evidence="5">
    <location>
        <position position="1"/>
    </location>
</feature>
<accession>A0A399NSM6</accession>
<evidence type="ECO:0000256" key="1">
    <source>
        <dbReference type="ARBA" id="ARBA00022763"/>
    </source>
</evidence>
<keyword evidence="2" id="KW-0378">Hydrolase</keyword>
<evidence type="ECO:0000256" key="2">
    <source>
        <dbReference type="ARBA" id="ARBA00022806"/>
    </source>
</evidence>
<proteinExistence type="predicted"/>
<evidence type="ECO:0000256" key="3">
    <source>
        <dbReference type="ARBA" id="ARBA00023204"/>
    </source>
</evidence>
<keyword evidence="2" id="KW-0547">Nucleotide-binding</keyword>